<evidence type="ECO:0000313" key="8">
    <source>
        <dbReference type="Proteomes" id="UP000005707"/>
    </source>
</evidence>
<reference evidence="7 8" key="2">
    <citation type="journal article" date="2013" name="PLoS ONE">
        <title>INDIGO - INtegrated Data Warehouse of MIcrobial GenOmes with Examples from the Red Sea Extremophiles.</title>
        <authorList>
            <person name="Alam I."/>
            <person name="Antunes A."/>
            <person name="Kamau A.A."/>
            <person name="Ba Alawi W."/>
            <person name="Kalkatawi M."/>
            <person name="Stingl U."/>
            <person name="Bajic V.B."/>
        </authorList>
    </citation>
    <scope>NUCLEOTIDE SEQUENCE [LARGE SCALE GENOMIC DNA]</scope>
    <source>
        <strain evidence="7 8">SSD-17B</strain>
    </source>
</reference>
<keyword evidence="3" id="KW-0472">Membrane</keyword>
<keyword evidence="5" id="KW-0449">Lipoprotein</keyword>
<dbReference type="RefSeq" id="WP_008826245.1">
    <property type="nucleotide sequence ID" value="NZ_AFNU02000001.1"/>
</dbReference>
<evidence type="ECO:0000256" key="4">
    <source>
        <dbReference type="ARBA" id="ARBA00023139"/>
    </source>
</evidence>
<name>U2FLM6_9MOLU</name>
<dbReference type="PROSITE" id="PS51257">
    <property type="entry name" value="PROKAR_LIPOPROTEIN"/>
    <property type="match status" value="1"/>
</dbReference>
<dbReference type="eggNOG" id="COG1653">
    <property type="taxonomic scope" value="Bacteria"/>
</dbReference>
<dbReference type="OrthoDB" id="2498644at2"/>
<organism evidence="7 8">
    <name type="scientific">Haloplasma contractile SSD-17B</name>
    <dbReference type="NCBI Taxonomy" id="1033810"/>
    <lineage>
        <taxon>Bacteria</taxon>
        <taxon>Bacillati</taxon>
        <taxon>Mycoplasmatota</taxon>
        <taxon>Mollicutes</taxon>
        <taxon>Haloplasmatales</taxon>
        <taxon>Haloplasmataceae</taxon>
        <taxon>Haloplasma</taxon>
    </lineage>
</organism>
<proteinExistence type="predicted"/>
<dbReference type="PANTHER" id="PTHR43649:SF33">
    <property type="entry name" value="POLYGALACTURONAN_RHAMNOGALACTURONAN-BINDING PROTEIN YTCQ"/>
    <property type="match status" value="1"/>
</dbReference>
<evidence type="ECO:0000256" key="1">
    <source>
        <dbReference type="ARBA" id="ARBA00022475"/>
    </source>
</evidence>
<comment type="caution">
    <text evidence="7">The sequence shown here is derived from an EMBL/GenBank/DDBJ whole genome shotgun (WGS) entry which is preliminary data.</text>
</comment>
<dbReference type="SUPFAM" id="SSF53850">
    <property type="entry name" value="Periplasmic binding protein-like II"/>
    <property type="match status" value="1"/>
</dbReference>
<keyword evidence="8" id="KW-1185">Reference proteome</keyword>
<dbReference type="AlphaFoldDB" id="U2FLM6"/>
<evidence type="ECO:0000313" key="7">
    <source>
        <dbReference type="EMBL" id="ERJ13650.1"/>
    </source>
</evidence>
<keyword evidence="4" id="KW-0564">Palmitate</keyword>
<protein>
    <submittedName>
        <fullName evidence="7">Family 1 extracellular solute-binding protein</fullName>
    </submittedName>
</protein>
<dbReference type="Gene3D" id="3.40.190.10">
    <property type="entry name" value="Periplasmic binding protein-like II"/>
    <property type="match status" value="2"/>
</dbReference>
<feature type="chain" id="PRO_5004627642" evidence="6">
    <location>
        <begin position="20"/>
        <end position="509"/>
    </location>
</feature>
<evidence type="ECO:0000256" key="3">
    <source>
        <dbReference type="ARBA" id="ARBA00023136"/>
    </source>
</evidence>
<dbReference type="Pfam" id="PF13416">
    <property type="entry name" value="SBP_bac_8"/>
    <property type="match status" value="1"/>
</dbReference>
<feature type="signal peptide" evidence="6">
    <location>
        <begin position="1"/>
        <end position="19"/>
    </location>
</feature>
<dbReference type="FunCoup" id="U2FLM6">
    <property type="interactions" value="79"/>
</dbReference>
<gene>
    <name evidence="7" type="ORF">HLPCO_000316</name>
</gene>
<reference evidence="7 8" key="1">
    <citation type="journal article" date="2011" name="J. Bacteriol.">
        <title>Genome sequence of Haloplasma contractile, an unusual contractile bacterium from a deep-sea anoxic brine lake.</title>
        <authorList>
            <person name="Antunes A."/>
            <person name="Alam I."/>
            <person name="El Dorry H."/>
            <person name="Siam R."/>
            <person name="Robertson A."/>
            <person name="Bajic V.B."/>
            <person name="Stingl U."/>
        </authorList>
    </citation>
    <scope>NUCLEOTIDE SEQUENCE [LARGE SCALE GENOMIC DNA]</scope>
    <source>
        <strain evidence="7 8">SSD-17B</strain>
    </source>
</reference>
<dbReference type="PANTHER" id="PTHR43649">
    <property type="entry name" value="ARABINOSE-BINDING PROTEIN-RELATED"/>
    <property type="match status" value="1"/>
</dbReference>
<evidence type="ECO:0000256" key="6">
    <source>
        <dbReference type="SAM" id="SignalP"/>
    </source>
</evidence>
<accession>U2FLM6</accession>
<evidence type="ECO:0000256" key="2">
    <source>
        <dbReference type="ARBA" id="ARBA00022729"/>
    </source>
</evidence>
<sequence>MVKKLFVTFSVFISVTLLAACGSGNDSTVGEDTCPVYDVSEYLNVDLDSKPTIDFLGPYADYDPAKDPTADVVEEVTGYEVNYKRLPSTNAEQTLNTQLGTGEQYHAVKVTRNQYENLVKQCALLDISDYLDQYGENIKNAISEESWSVVEYGDGIYGVPERSSSDNINSTIAFRQDWLDALDLEVPETPEELKAVLQAFKDEYGQNDPSFAPLTLQKSDIVIYAISSAFGIYTEWKEIDGELYHQTELEAMQEYLDFMIELEKDGLLDVAVPTNDNAKAEQKFTQGRAGAIVTYWWRVPSLVDGLESSAEIGAELSYAEPLKDEEGNRGILRSTGVNYVTVIPVHMAEQAAYAIDWMDKKLVEENFKKIVIGSEDVHHIIDREGNYLPGNKFDEKNNSDYFITGSYEPKYDEFWLARVHKNEDMYNAWYALNEKADEYGKYEPLAFAPALPVTSDKKHSLAVKQTDQFINMIFTDNSIDSYDNFLNDWKQSGGEATHEEVNDWYDNKN</sequence>
<keyword evidence="2 6" id="KW-0732">Signal</keyword>
<dbReference type="STRING" id="1033810.HLPCO_000316"/>
<dbReference type="InParanoid" id="U2FLM6"/>
<dbReference type="Proteomes" id="UP000005707">
    <property type="component" value="Unassembled WGS sequence"/>
</dbReference>
<dbReference type="InterPro" id="IPR050490">
    <property type="entry name" value="Bact_solute-bd_prot1"/>
</dbReference>
<dbReference type="EMBL" id="AFNU02000001">
    <property type="protein sequence ID" value="ERJ13650.1"/>
    <property type="molecule type" value="Genomic_DNA"/>
</dbReference>
<keyword evidence="1" id="KW-1003">Cell membrane</keyword>
<dbReference type="InterPro" id="IPR006059">
    <property type="entry name" value="SBP"/>
</dbReference>
<evidence type="ECO:0000256" key="5">
    <source>
        <dbReference type="ARBA" id="ARBA00023288"/>
    </source>
</evidence>